<dbReference type="GO" id="GO:0016747">
    <property type="term" value="F:acyltransferase activity, transferring groups other than amino-acyl groups"/>
    <property type="evidence" value="ECO:0007669"/>
    <property type="project" value="InterPro"/>
</dbReference>
<keyword evidence="2" id="KW-0012">Acyltransferase</keyword>
<sequence length="252" mass="28326">MLMKIREATDSDAEAIRTIARDSLGSTYTDFLEPETIDEAVEQWYGDPLADELADDRTLFLLVERDGELAGFSQSELVGQRANTGRLLWLHVHPDHRGDGTGVRLLVRTRERLLEEGADGIQCFVLADNEGGNQFYRSHGFEQAGQREVEIGSETFTENVYVEADLEDEGEWGTVDELTVDGETVYVSYGEAARGSQAPFYVAYSDDDRTDHYAWFCGNCDSIDNAMDAMGRIECNECGNRRKATRWDSSYL</sequence>
<dbReference type="PROSITE" id="PS51186">
    <property type="entry name" value="GNAT"/>
    <property type="match status" value="1"/>
</dbReference>
<feature type="domain" description="N-acetyltransferase" evidence="3">
    <location>
        <begin position="3"/>
        <end position="167"/>
    </location>
</feature>
<reference evidence="4 5" key="1">
    <citation type="journal article" date="2014" name="PLoS Genet.">
        <title>Phylogenetically driven sequencing of extremely halophilic archaea reveals strategies for static and dynamic osmo-response.</title>
        <authorList>
            <person name="Becker E.A."/>
            <person name="Seitzer P.M."/>
            <person name="Tritt A."/>
            <person name="Larsen D."/>
            <person name="Krusor M."/>
            <person name="Yao A.I."/>
            <person name="Wu D."/>
            <person name="Madern D."/>
            <person name="Eisen J.A."/>
            <person name="Darling A.E."/>
            <person name="Facciotti M.T."/>
        </authorList>
    </citation>
    <scope>NUCLEOTIDE SEQUENCE [LARGE SCALE GENOMIC DNA]</scope>
    <source>
        <strain evidence="4 5">DSM 15624</strain>
    </source>
</reference>
<dbReference type="Pfam" id="PF00583">
    <property type="entry name" value="Acetyltransf_1"/>
    <property type="match status" value="1"/>
</dbReference>
<name>L9YK10_NATP1</name>
<protein>
    <submittedName>
        <fullName evidence="4">GCN5-related N-acetyltransferase</fullName>
    </submittedName>
</protein>
<dbReference type="InterPro" id="IPR000182">
    <property type="entry name" value="GNAT_dom"/>
</dbReference>
<dbReference type="PATRIC" id="fig|797303.5.peg.2477"/>
<proteinExistence type="predicted"/>
<evidence type="ECO:0000313" key="4">
    <source>
        <dbReference type="EMBL" id="ELY73847.1"/>
    </source>
</evidence>
<dbReference type="InterPro" id="IPR050832">
    <property type="entry name" value="Bact_Acetyltransf"/>
</dbReference>
<dbReference type="EMBL" id="AOIE01000075">
    <property type="protein sequence ID" value="ELY73847.1"/>
    <property type="molecule type" value="Genomic_DNA"/>
</dbReference>
<evidence type="ECO:0000256" key="1">
    <source>
        <dbReference type="ARBA" id="ARBA00022679"/>
    </source>
</evidence>
<dbReference type="Proteomes" id="UP000011593">
    <property type="component" value="Unassembled WGS sequence"/>
</dbReference>
<dbReference type="Pfam" id="PF19133">
    <property type="entry name" value="DUF5816"/>
    <property type="match status" value="1"/>
</dbReference>
<keyword evidence="5" id="KW-1185">Reference proteome</keyword>
<gene>
    <name evidence="4" type="ORF">C488_12293</name>
</gene>
<evidence type="ECO:0000259" key="3">
    <source>
        <dbReference type="PROSITE" id="PS51186"/>
    </source>
</evidence>
<evidence type="ECO:0000313" key="5">
    <source>
        <dbReference type="Proteomes" id="UP000011593"/>
    </source>
</evidence>
<keyword evidence="1 4" id="KW-0808">Transferase</keyword>
<dbReference type="InterPro" id="IPR043854">
    <property type="entry name" value="DUF5816"/>
</dbReference>
<dbReference type="CDD" id="cd04301">
    <property type="entry name" value="NAT_SF"/>
    <property type="match status" value="1"/>
</dbReference>
<dbReference type="InterPro" id="IPR016181">
    <property type="entry name" value="Acyl_CoA_acyltransferase"/>
</dbReference>
<dbReference type="SUPFAM" id="SSF55729">
    <property type="entry name" value="Acyl-CoA N-acyltransferases (Nat)"/>
    <property type="match status" value="1"/>
</dbReference>
<accession>L9YK10</accession>
<dbReference type="Gene3D" id="3.40.630.30">
    <property type="match status" value="1"/>
</dbReference>
<organism evidence="4 5">
    <name type="scientific">Natrinema pellirubrum (strain DSM 15624 / CIP 106293 / JCM 10476 / NCIMB 786 / 157)</name>
    <dbReference type="NCBI Taxonomy" id="797303"/>
    <lineage>
        <taxon>Archaea</taxon>
        <taxon>Methanobacteriati</taxon>
        <taxon>Methanobacteriota</taxon>
        <taxon>Stenosarchaea group</taxon>
        <taxon>Halobacteria</taxon>
        <taxon>Halobacteriales</taxon>
        <taxon>Natrialbaceae</taxon>
        <taxon>Natrinema</taxon>
    </lineage>
</organism>
<evidence type="ECO:0000256" key="2">
    <source>
        <dbReference type="ARBA" id="ARBA00023315"/>
    </source>
</evidence>
<comment type="caution">
    <text evidence="4">The sequence shown here is derived from an EMBL/GenBank/DDBJ whole genome shotgun (WGS) entry which is preliminary data.</text>
</comment>
<dbReference type="PANTHER" id="PTHR43877">
    <property type="entry name" value="AMINOALKYLPHOSPHONATE N-ACETYLTRANSFERASE-RELATED-RELATED"/>
    <property type="match status" value="1"/>
</dbReference>
<dbReference type="AlphaFoldDB" id="L9YK10"/>